<sequence length="402" mass="43515">MTSAPALDERLPDRLTWWDTTWRVGLALLLGLVFWAFTAALVFPDPDQEPETWRGLWLVLVDPLLGLVAAGCLLLRRRWPVAIATITTLLTGASTVAAGAQTIALASLATRQRWREILPVGALTVAAGLFSARIIYPEPGTDSLPLWAEALVNVLVVGIIIAVGYSIGSRRALVRSWVERAQTAESEQRARVAQAQTAERSRIAREMHDVLAHRISLVTMHSGLLSYRQDLPEDERRAAVTAIDSNARAALTDLRAVLGVLREDDEGSPLRPQRTLADLPELLDDVRSAGTRVSLGEGGPDLTTLPETTSRTAYRVIQEGLTNARKHAPAATVTVHLAGRPGSELEVTISNPRSLNRDADPVPGAGVGLLGLSERVTLAGGRLSHGWHGDEHRLAVWLPWAS</sequence>
<keyword evidence="12" id="KW-1185">Reference proteome</keyword>
<dbReference type="STRING" id="1216970.GCA_001570985_00129"/>
<keyword evidence="3" id="KW-0597">Phosphoprotein</keyword>
<dbReference type="GO" id="GO:0000155">
    <property type="term" value="F:phosphorelay sensor kinase activity"/>
    <property type="evidence" value="ECO:0007669"/>
    <property type="project" value="InterPro"/>
</dbReference>
<protein>
    <recommendedName>
        <fullName evidence="2">histidine kinase</fullName>
        <ecNumber evidence="2">2.7.13.3</ecNumber>
    </recommendedName>
</protein>
<dbReference type="RefSeq" id="WP_130629001.1">
    <property type="nucleotide sequence ID" value="NZ_CP036164.1"/>
</dbReference>
<name>A0A4V0ZAV0_9MICO</name>
<accession>A0A4V0ZAV0</accession>
<keyword evidence="5" id="KW-0547">Nucleotide-binding</keyword>
<evidence type="ECO:0000256" key="8">
    <source>
        <dbReference type="ARBA" id="ARBA00023012"/>
    </source>
</evidence>
<feature type="transmembrane region" description="Helical" evidence="9">
    <location>
        <begin position="117"/>
        <end position="136"/>
    </location>
</feature>
<comment type="catalytic activity">
    <reaction evidence="1">
        <text>ATP + protein L-histidine = ADP + protein N-phospho-L-histidine.</text>
        <dbReference type="EC" id="2.7.13.3"/>
    </reaction>
</comment>
<dbReference type="OrthoDB" id="227596at2"/>
<dbReference type="InterPro" id="IPR050482">
    <property type="entry name" value="Sensor_HK_TwoCompSys"/>
</dbReference>
<reference evidence="11 12" key="1">
    <citation type="submission" date="2019-02" db="EMBL/GenBank/DDBJ databases">
        <title>Genomic data mining of an Antarctic deep-sea actinobacterium, Janibacterlimosus P3-3-X1.</title>
        <authorList>
            <person name="Liao L."/>
            <person name="Chen B."/>
        </authorList>
    </citation>
    <scope>NUCLEOTIDE SEQUENCE [LARGE SCALE GENOMIC DNA]</scope>
    <source>
        <strain evidence="11 12">P3-3-X1</strain>
    </source>
</reference>
<proteinExistence type="predicted"/>
<gene>
    <name evidence="11" type="ORF">EXU32_05555</name>
</gene>
<dbReference type="InterPro" id="IPR036890">
    <property type="entry name" value="HATPase_C_sf"/>
</dbReference>
<keyword evidence="8" id="KW-0902">Two-component regulatory system</keyword>
<feature type="transmembrane region" description="Helical" evidence="9">
    <location>
        <begin position="55"/>
        <end position="76"/>
    </location>
</feature>
<keyword evidence="9" id="KW-0472">Membrane</keyword>
<evidence type="ECO:0000256" key="2">
    <source>
        <dbReference type="ARBA" id="ARBA00012438"/>
    </source>
</evidence>
<evidence type="ECO:0000256" key="9">
    <source>
        <dbReference type="SAM" id="Phobius"/>
    </source>
</evidence>
<feature type="transmembrane region" description="Helical" evidence="9">
    <location>
        <begin position="148"/>
        <end position="167"/>
    </location>
</feature>
<dbReference type="EC" id="2.7.13.3" evidence="2"/>
<keyword evidence="4" id="KW-0808">Transferase</keyword>
<dbReference type="AlphaFoldDB" id="A0A4V0ZAV0"/>
<keyword evidence="9" id="KW-1133">Transmembrane helix</keyword>
<dbReference type="GO" id="GO:0016020">
    <property type="term" value="C:membrane"/>
    <property type="evidence" value="ECO:0007669"/>
    <property type="project" value="InterPro"/>
</dbReference>
<evidence type="ECO:0000313" key="12">
    <source>
        <dbReference type="Proteomes" id="UP000290408"/>
    </source>
</evidence>
<dbReference type="CDD" id="cd16917">
    <property type="entry name" value="HATPase_UhpB-NarQ-NarX-like"/>
    <property type="match status" value="1"/>
</dbReference>
<feature type="domain" description="Signal transduction histidine kinase subgroup 3 dimerisation and phosphoacceptor" evidence="10">
    <location>
        <begin position="199"/>
        <end position="265"/>
    </location>
</feature>
<keyword evidence="9" id="KW-0812">Transmembrane</keyword>
<dbReference type="Gene3D" id="1.20.5.1930">
    <property type="match status" value="1"/>
</dbReference>
<evidence type="ECO:0000256" key="5">
    <source>
        <dbReference type="ARBA" id="ARBA00022741"/>
    </source>
</evidence>
<feature type="transmembrane region" description="Helical" evidence="9">
    <location>
        <begin position="20"/>
        <end position="43"/>
    </location>
</feature>
<dbReference type="Pfam" id="PF07730">
    <property type="entry name" value="HisKA_3"/>
    <property type="match status" value="1"/>
</dbReference>
<evidence type="ECO:0000256" key="6">
    <source>
        <dbReference type="ARBA" id="ARBA00022777"/>
    </source>
</evidence>
<evidence type="ECO:0000256" key="1">
    <source>
        <dbReference type="ARBA" id="ARBA00000085"/>
    </source>
</evidence>
<dbReference type="GO" id="GO:0046983">
    <property type="term" value="F:protein dimerization activity"/>
    <property type="evidence" value="ECO:0007669"/>
    <property type="project" value="InterPro"/>
</dbReference>
<organism evidence="11 12">
    <name type="scientific">Janibacter limosus</name>
    <dbReference type="NCBI Taxonomy" id="53458"/>
    <lineage>
        <taxon>Bacteria</taxon>
        <taxon>Bacillati</taxon>
        <taxon>Actinomycetota</taxon>
        <taxon>Actinomycetes</taxon>
        <taxon>Micrococcales</taxon>
        <taxon>Intrasporangiaceae</taxon>
        <taxon>Janibacter</taxon>
    </lineage>
</organism>
<evidence type="ECO:0000259" key="10">
    <source>
        <dbReference type="Pfam" id="PF07730"/>
    </source>
</evidence>
<evidence type="ECO:0000256" key="3">
    <source>
        <dbReference type="ARBA" id="ARBA00022553"/>
    </source>
</evidence>
<dbReference type="PANTHER" id="PTHR24421:SF10">
    <property type="entry name" value="NITRATE_NITRITE SENSOR PROTEIN NARQ"/>
    <property type="match status" value="1"/>
</dbReference>
<keyword evidence="6" id="KW-0418">Kinase</keyword>
<evidence type="ECO:0000313" key="11">
    <source>
        <dbReference type="EMBL" id="QBF45768.1"/>
    </source>
</evidence>
<dbReference type="PANTHER" id="PTHR24421">
    <property type="entry name" value="NITRATE/NITRITE SENSOR PROTEIN NARX-RELATED"/>
    <property type="match status" value="1"/>
</dbReference>
<evidence type="ECO:0000256" key="7">
    <source>
        <dbReference type="ARBA" id="ARBA00022840"/>
    </source>
</evidence>
<keyword evidence="7" id="KW-0067">ATP-binding</keyword>
<dbReference type="Proteomes" id="UP000290408">
    <property type="component" value="Chromosome"/>
</dbReference>
<dbReference type="KEGG" id="jli:EXU32_05555"/>
<dbReference type="Gene3D" id="3.30.565.10">
    <property type="entry name" value="Histidine kinase-like ATPase, C-terminal domain"/>
    <property type="match status" value="1"/>
</dbReference>
<evidence type="ECO:0000256" key="4">
    <source>
        <dbReference type="ARBA" id="ARBA00022679"/>
    </source>
</evidence>
<dbReference type="SUPFAM" id="SSF55874">
    <property type="entry name" value="ATPase domain of HSP90 chaperone/DNA topoisomerase II/histidine kinase"/>
    <property type="match status" value="1"/>
</dbReference>
<dbReference type="InterPro" id="IPR011712">
    <property type="entry name" value="Sig_transdc_His_kin_sub3_dim/P"/>
</dbReference>
<dbReference type="GO" id="GO:0005524">
    <property type="term" value="F:ATP binding"/>
    <property type="evidence" value="ECO:0007669"/>
    <property type="project" value="UniProtKB-KW"/>
</dbReference>
<dbReference type="EMBL" id="CP036164">
    <property type="protein sequence ID" value="QBF45768.1"/>
    <property type="molecule type" value="Genomic_DNA"/>
</dbReference>